<sequence>MLEIVFSESEKGSMKRAKVYDEKKMQSGVPAYIGEKPSKAELKELFKGKAIGGNTQEVAYIGFSLDMGDISGEVDGAERQNMFRKLWGRHDIDSNDQEQFFTNQREDLEKLLLAATEGTPIRIWKSNAPYSICGFYYVCNLLRNIDCEVNVVSLPEYVLNSKNEIVTYSNWGEVKSGQLYTFLPLEKRLSQMEKQLLSSRWRELVEENATLRAVVNGKLISVSETFYDHMIIKNMPDEAFLMARLIGGIVGKYQWGVSDSWYALRIDKMIAEGQLVVVENKDESHPYGKILKQVTLSEC</sequence>
<dbReference type="InterPro" id="IPR022123">
    <property type="entry name" value="DUF3658"/>
</dbReference>
<proteinExistence type="predicted"/>
<gene>
    <name evidence="3" type="ORF">ISU02_00310</name>
</gene>
<dbReference type="Pfam" id="PF12395">
    <property type="entry name" value="DUF3658"/>
    <property type="match status" value="1"/>
</dbReference>
<reference evidence="3 4" key="1">
    <citation type="submission" date="2020-11" db="EMBL/GenBank/DDBJ databases">
        <title>Fusibacter basophilias sp. nov.</title>
        <authorList>
            <person name="Qiu D."/>
        </authorList>
    </citation>
    <scope>NUCLEOTIDE SEQUENCE [LARGE SCALE GENOMIC DNA]</scope>
    <source>
        <strain evidence="3 4">Q10-2</strain>
    </source>
</reference>
<evidence type="ECO:0000313" key="3">
    <source>
        <dbReference type="EMBL" id="MBF4691534.1"/>
    </source>
</evidence>
<dbReference type="Pfam" id="PF08874">
    <property type="entry name" value="DUF1835"/>
    <property type="match status" value="1"/>
</dbReference>
<organism evidence="3 4">
    <name type="scientific">Fusibacter ferrireducens</name>
    <dbReference type="NCBI Taxonomy" id="2785058"/>
    <lineage>
        <taxon>Bacteria</taxon>
        <taxon>Bacillati</taxon>
        <taxon>Bacillota</taxon>
        <taxon>Clostridia</taxon>
        <taxon>Eubacteriales</taxon>
        <taxon>Eubacteriales Family XII. Incertae Sedis</taxon>
        <taxon>Fusibacter</taxon>
    </lineage>
</organism>
<keyword evidence="4" id="KW-1185">Reference proteome</keyword>
<evidence type="ECO:0000313" key="4">
    <source>
        <dbReference type="Proteomes" id="UP000614200"/>
    </source>
</evidence>
<evidence type="ECO:0000259" key="2">
    <source>
        <dbReference type="Pfam" id="PF12395"/>
    </source>
</evidence>
<feature type="domain" description="DUF3658" evidence="2">
    <location>
        <begin position="183"/>
        <end position="283"/>
    </location>
</feature>
<accession>A0ABR9ZPI6</accession>
<evidence type="ECO:0000259" key="1">
    <source>
        <dbReference type="Pfam" id="PF08874"/>
    </source>
</evidence>
<dbReference type="RefSeq" id="WP_194699784.1">
    <property type="nucleotide sequence ID" value="NZ_JADKNH010000001.1"/>
</dbReference>
<dbReference type="EMBL" id="JADKNH010000001">
    <property type="protein sequence ID" value="MBF4691534.1"/>
    <property type="molecule type" value="Genomic_DNA"/>
</dbReference>
<feature type="domain" description="DUF1835" evidence="1">
    <location>
        <begin position="41"/>
        <end position="153"/>
    </location>
</feature>
<comment type="caution">
    <text evidence="3">The sequence shown here is derived from an EMBL/GenBank/DDBJ whole genome shotgun (WGS) entry which is preliminary data.</text>
</comment>
<name>A0ABR9ZPI6_9FIRM</name>
<protein>
    <submittedName>
        <fullName evidence="3">DUF1835 domain-containing protein</fullName>
    </submittedName>
</protein>
<dbReference type="InterPro" id="IPR014973">
    <property type="entry name" value="DUF1835"/>
</dbReference>
<dbReference type="Proteomes" id="UP000614200">
    <property type="component" value="Unassembled WGS sequence"/>
</dbReference>